<evidence type="ECO:0000256" key="2">
    <source>
        <dbReference type="ARBA" id="ARBA00012438"/>
    </source>
</evidence>
<keyword evidence="3" id="KW-0597">Phosphoprotein</keyword>
<keyword evidence="11" id="KW-1185">Reference proteome</keyword>
<dbReference type="PANTHER" id="PTHR43304:SF1">
    <property type="entry name" value="PAC DOMAIN-CONTAINING PROTEIN"/>
    <property type="match status" value="1"/>
</dbReference>
<feature type="coiled-coil region" evidence="7">
    <location>
        <begin position="549"/>
        <end position="597"/>
    </location>
</feature>
<dbReference type="SUPFAM" id="SSF55874">
    <property type="entry name" value="ATPase domain of HSP90 chaperone/DNA topoisomerase II/histidine kinase"/>
    <property type="match status" value="1"/>
</dbReference>
<keyword evidence="5" id="KW-0418">Kinase</keyword>
<dbReference type="Pfam" id="PF02518">
    <property type="entry name" value="HATPase_c"/>
    <property type="match status" value="1"/>
</dbReference>
<evidence type="ECO:0000313" key="10">
    <source>
        <dbReference type="EMBL" id="MEP0818160.1"/>
    </source>
</evidence>
<dbReference type="EMBL" id="JAMPKM010000007">
    <property type="protein sequence ID" value="MEP0818160.1"/>
    <property type="molecule type" value="Genomic_DNA"/>
</dbReference>
<protein>
    <recommendedName>
        <fullName evidence="2">histidine kinase</fullName>
        <ecNumber evidence="2">2.7.13.3</ecNumber>
    </recommendedName>
</protein>
<keyword evidence="8" id="KW-0472">Membrane</keyword>
<dbReference type="InterPro" id="IPR003661">
    <property type="entry name" value="HisK_dim/P_dom"/>
</dbReference>
<proteinExistence type="predicted"/>
<evidence type="ECO:0000256" key="6">
    <source>
        <dbReference type="ARBA" id="ARBA00023012"/>
    </source>
</evidence>
<dbReference type="PROSITE" id="PS50109">
    <property type="entry name" value="HIS_KIN"/>
    <property type="match status" value="1"/>
</dbReference>
<dbReference type="Pfam" id="PF00512">
    <property type="entry name" value="HisKA"/>
    <property type="match status" value="1"/>
</dbReference>
<dbReference type="Gene3D" id="3.30.565.10">
    <property type="entry name" value="Histidine kinase-like ATPase, C-terminal domain"/>
    <property type="match status" value="1"/>
</dbReference>
<evidence type="ECO:0000256" key="5">
    <source>
        <dbReference type="ARBA" id="ARBA00022777"/>
    </source>
</evidence>
<keyword evidence="10" id="KW-0067">ATP-binding</keyword>
<evidence type="ECO:0000256" key="3">
    <source>
        <dbReference type="ARBA" id="ARBA00022553"/>
    </source>
</evidence>
<keyword evidence="10" id="KW-0547">Nucleotide-binding</keyword>
<dbReference type="CDD" id="cd00082">
    <property type="entry name" value="HisKA"/>
    <property type="match status" value="1"/>
</dbReference>
<evidence type="ECO:0000256" key="7">
    <source>
        <dbReference type="SAM" id="Coils"/>
    </source>
</evidence>
<feature type="transmembrane region" description="Helical" evidence="8">
    <location>
        <begin position="106"/>
        <end position="126"/>
    </location>
</feature>
<feature type="transmembrane region" description="Helical" evidence="8">
    <location>
        <begin position="77"/>
        <end position="99"/>
    </location>
</feature>
<evidence type="ECO:0000256" key="8">
    <source>
        <dbReference type="SAM" id="Phobius"/>
    </source>
</evidence>
<gene>
    <name evidence="10" type="ORF">NC998_13745</name>
</gene>
<feature type="transmembrane region" description="Helical" evidence="8">
    <location>
        <begin position="469"/>
        <end position="491"/>
    </location>
</feature>
<comment type="caution">
    <text evidence="10">The sequence shown here is derived from an EMBL/GenBank/DDBJ whole genome shotgun (WGS) entry which is preliminary data.</text>
</comment>
<feature type="transmembrane region" description="Helical" evidence="8">
    <location>
        <begin position="183"/>
        <end position="201"/>
    </location>
</feature>
<dbReference type="SUPFAM" id="SSF47384">
    <property type="entry name" value="Homodimeric domain of signal transducing histidine kinase"/>
    <property type="match status" value="1"/>
</dbReference>
<dbReference type="InterPro" id="IPR036890">
    <property type="entry name" value="HATPase_C_sf"/>
</dbReference>
<dbReference type="PANTHER" id="PTHR43304">
    <property type="entry name" value="PHYTOCHROME-LIKE PROTEIN CPH1"/>
    <property type="match status" value="1"/>
</dbReference>
<feature type="domain" description="Histidine kinase" evidence="9">
    <location>
        <begin position="604"/>
        <end position="831"/>
    </location>
</feature>
<dbReference type="InterPro" id="IPR004358">
    <property type="entry name" value="Sig_transdc_His_kin-like_C"/>
</dbReference>
<keyword evidence="8" id="KW-1133">Transmembrane helix</keyword>
<keyword evidence="6" id="KW-0902">Two-component regulatory system</keyword>
<dbReference type="GO" id="GO:0005524">
    <property type="term" value="F:ATP binding"/>
    <property type="evidence" value="ECO:0007669"/>
    <property type="project" value="UniProtKB-KW"/>
</dbReference>
<dbReference type="Gene3D" id="1.10.287.130">
    <property type="match status" value="1"/>
</dbReference>
<dbReference type="InterPro" id="IPR003594">
    <property type="entry name" value="HATPase_dom"/>
</dbReference>
<evidence type="ECO:0000259" key="9">
    <source>
        <dbReference type="PROSITE" id="PS50109"/>
    </source>
</evidence>
<comment type="catalytic activity">
    <reaction evidence="1">
        <text>ATP + protein L-histidine = ADP + protein N-phospho-L-histidine.</text>
        <dbReference type="EC" id="2.7.13.3"/>
    </reaction>
</comment>
<dbReference type="SMART" id="SM00387">
    <property type="entry name" value="HATPase_c"/>
    <property type="match status" value="1"/>
</dbReference>
<dbReference type="RefSeq" id="WP_190432627.1">
    <property type="nucleotide sequence ID" value="NZ_JAMPKM010000007.1"/>
</dbReference>
<dbReference type="Proteomes" id="UP001464891">
    <property type="component" value="Unassembled WGS sequence"/>
</dbReference>
<name>A0ABV0J8R0_9CYAN</name>
<keyword evidence="4" id="KW-0808">Transferase</keyword>
<evidence type="ECO:0000256" key="4">
    <source>
        <dbReference type="ARBA" id="ARBA00022679"/>
    </source>
</evidence>
<reference evidence="10 11" key="1">
    <citation type="submission" date="2022-04" db="EMBL/GenBank/DDBJ databases">
        <title>Positive selection, recombination, and allopatry shape intraspecific diversity of widespread and dominant cyanobacteria.</title>
        <authorList>
            <person name="Wei J."/>
            <person name="Shu W."/>
            <person name="Hu C."/>
        </authorList>
    </citation>
    <scope>NUCLEOTIDE SEQUENCE [LARGE SCALE GENOMIC DNA]</scope>
    <source>
        <strain evidence="10 11">GB2-A4</strain>
    </source>
</reference>
<sequence>MDLHKLSYLKQWAIRYRGILGLLFLVIAGYLGNYWRWSFFFNIDFLFGSIATWMVVCLYGTIWGTVAAFVASLCTYILWHHPYSIVTFTAEALFVGIFFHRRRQNIVLLDALFWILIGMPLVWLFYGNLLQLDAIQTTIILLKQPANGIFNALIANLILTHLPIHRWVGRPQAISTLSLQQTLLNLLVAFVFFPTLMLMVLDGRQVMDNIRTSSAAELSVASTNLVVEVRAWYNQRLTAVTQLAQLAARTPLETTPALRQSLELTQDIFPDFVNLSVVDRAGIPILSTLSATAQVDTTHSALPSTLRLSQLQATSQPQLFTLGAQQQTPGSIHLWLCAPIQQRGVLSGFVLGEIDADTGVGAMIRSHVTEQGLQVTLVDAAQSVVASTDASRVATPQFNRKQQGEVQAIGPRTYQWFPVLGSPLVMVRWSNSFFVQETPIAPQLPWTLIVELPAKPQVHRIEQVHTQNLTILLLISGTGLIFATLISQSLINPLSKLADVTTNLPYRLLESELTRWPRSSVTELDSLVQNFQSMAASLTQKFWEIKSANELLEQRVQERTQQLVAINTELAEEISERRKAEKELGTLVAKLEQSNRELQDFASVASHDLQEPLRKIQAFGDRLKLKCADSLPPEGKDYLERMQNAAQRMQTLINDLLAFSRVTTKAQPFIPVDLGTIVQEVLSDIEVQIQRVGGCIEADYLPTIEADPLQMRQLFQNLISNALKFHQSDRRPIVSISAQLLEAADSPTPLQAPDSRFCQIFVTDNGIGFDEKYLDRIFTVFQRLHSRSDYEGTGVGLAICRKIAERHRGSITAKSSLGQGTTFIVTLPIQQTL</sequence>
<dbReference type="PRINTS" id="PR00344">
    <property type="entry name" value="BCTRLSENSOR"/>
</dbReference>
<feature type="transmembrane region" description="Helical" evidence="8">
    <location>
        <begin position="12"/>
        <end position="33"/>
    </location>
</feature>
<dbReference type="EC" id="2.7.13.3" evidence="2"/>
<organism evidence="10 11">
    <name type="scientific">Trichocoleus desertorum GB2-A4</name>
    <dbReference type="NCBI Taxonomy" id="2933944"/>
    <lineage>
        <taxon>Bacteria</taxon>
        <taxon>Bacillati</taxon>
        <taxon>Cyanobacteriota</taxon>
        <taxon>Cyanophyceae</taxon>
        <taxon>Leptolyngbyales</taxon>
        <taxon>Trichocoleusaceae</taxon>
        <taxon>Trichocoleus</taxon>
    </lineage>
</organism>
<dbReference type="InterPro" id="IPR005467">
    <property type="entry name" value="His_kinase_dom"/>
</dbReference>
<keyword evidence="8" id="KW-0812">Transmembrane</keyword>
<evidence type="ECO:0000313" key="11">
    <source>
        <dbReference type="Proteomes" id="UP001464891"/>
    </source>
</evidence>
<dbReference type="SMART" id="SM00388">
    <property type="entry name" value="HisKA"/>
    <property type="match status" value="1"/>
</dbReference>
<dbReference type="InterPro" id="IPR036097">
    <property type="entry name" value="HisK_dim/P_sf"/>
</dbReference>
<feature type="transmembrane region" description="Helical" evidence="8">
    <location>
        <begin position="45"/>
        <end position="71"/>
    </location>
</feature>
<evidence type="ECO:0000256" key="1">
    <source>
        <dbReference type="ARBA" id="ARBA00000085"/>
    </source>
</evidence>
<dbReference type="InterPro" id="IPR052162">
    <property type="entry name" value="Sensor_kinase/Photoreceptor"/>
</dbReference>
<dbReference type="Gene3D" id="6.10.340.10">
    <property type="match status" value="1"/>
</dbReference>
<keyword evidence="7" id="KW-0175">Coiled coil</keyword>
<accession>A0ABV0J8R0</accession>